<sequence>MQLAINFGRKPADIERRIGDFNKNPVFHKESSTILKDRFSMKLSYLGRSYHIVWNYWVLQLKSFYDPSNTSKKISYVNIDRVEHFQNWYYVKVWLTSNQELKFQKIITNILSNIYYNPNLSNN</sequence>
<dbReference type="AlphaFoldDB" id="K2AVT6"/>
<name>K2AVT6_9BACT</name>
<protein>
    <submittedName>
        <fullName evidence="1">Uncharacterized protein</fullName>
    </submittedName>
</protein>
<gene>
    <name evidence="1" type="ORF">ACD_49C00093G0007</name>
</gene>
<dbReference type="EMBL" id="AMFJ01021679">
    <property type="protein sequence ID" value="EKD65766.1"/>
    <property type="molecule type" value="Genomic_DNA"/>
</dbReference>
<reference evidence="1" key="1">
    <citation type="journal article" date="2012" name="Science">
        <title>Fermentation, hydrogen, and sulfur metabolism in multiple uncultivated bacterial phyla.</title>
        <authorList>
            <person name="Wrighton K.C."/>
            <person name="Thomas B.C."/>
            <person name="Sharon I."/>
            <person name="Miller C.S."/>
            <person name="Castelle C.J."/>
            <person name="VerBerkmoes N.C."/>
            <person name="Wilkins M.J."/>
            <person name="Hettich R.L."/>
            <person name="Lipton M.S."/>
            <person name="Williams K.H."/>
            <person name="Long P.E."/>
            <person name="Banfield J.F."/>
        </authorList>
    </citation>
    <scope>NUCLEOTIDE SEQUENCE [LARGE SCALE GENOMIC DNA]</scope>
</reference>
<accession>K2AVT6</accession>
<organism evidence="1">
    <name type="scientific">uncultured bacterium</name>
    <name type="common">gcode 4</name>
    <dbReference type="NCBI Taxonomy" id="1234023"/>
    <lineage>
        <taxon>Bacteria</taxon>
        <taxon>environmental samples</taxon>
    </lineage>
</organism>
<evidence type="ECO:0000313" key="1">
    <source>
        <dbReference type="EMBL" id="EKD65766.1"/>
    </source>
</evidence>
<comment type="caution">
    <text evidence="1">The sequence shown here is derived from an EMBL/GenBank/DDBJ whole genome shotgun (WGS) entry which is preliminary data.</text>
</comment>
<proteinExistence type="predicted"/>